<dbReference type="InterPro" id="IPR052895">
    <property type="entry name" value="HetReg/Transcr_Mod"/>
</dbReference>
<accession>A0AAI8YRL8</accession>
<evidence type="ECO:0000313" key="3">
    <source>
        <dbReference type="Proteomes" id="UP001296104"/>
    </source>
</evidence>
<organism evidence="2 3">
    <name type="scientific">Lecanosticta acicola</name>
    <dbReference type="NCBI Taxonomy" id="111012"/>
    <lineage>
        <taxon>Eukaryota</taxon>
        <taxon>Fungi</taxon>
        <taxon>Dikarya</taxon>
        <taxon>Ascomycota</taxon>
        <taxon>Pezizomycotina</taxon>
        <taxon>Dothideomycetes</taxon>
        <taxon>Dothideomycetidae</taxon>
        <taxon>Mycosphaerellales</taxon>
        <taxon>Mycosphaerellaceae</taxon>
        <taxon>Lecanosticta</taxon>
    </lineage>
</organism>
<dbReference type="EMBL" id="CAVMBE010000002">
    <property type="protein sequence ID" value="CAK3790655.1"/>
    <property type="molecule type" value="Genomic_DNA"/>
</dbReference>
<evidence type="ECO:0000313" key="2">
    <source>
        <dbReference type="EMBL" id="CAK3790655.1"/>
    </source>
</evidence>
<dbReference type="AlphaFoldDB" id="A0AAI8YRL8"/>
<comment type="caution">
    <text evidence="2">The sequence shown here is derived from an EMBL/GenBank/DDBJ whole genome shotgun (WGS) entry which is preliminary data.</text>
</comment>
<dbReference type="Pfam" id="PF26639">
    <property type="entry name" value="Het-6_barrel"/>
    <property type="match status" value="1"/>
</dbReference>
<proteinExistence type="predicted"/>
<gene>
    <name evidence="2" type="ORF">LECACI_7A000700</name>
</gene>
<evidence type="ECO:0000259" key="1">
    <source>
        <dbReference type="Pfam" id="PF06985"/>
    </source>
</evidence>
<dbReference type="Proteomes" id="UP001296104">
    <property type="component" value="Unassembled WGS sequence"/>
</dbReference>
<dbReference type="PANTHER" id="PTHR24148:SF73">
    <property type="entry name" value="HET DOMAIN PROTEIN (AFU_ORTHOLOGUE AFUA_8G01020)"/>
    <property type="match status" value="1"/>
</dbReference>
<reference evidence="2" key="1">
    <citation type="submission" date="2023-11" db="EMBL/GenBank/DDBJ databases">
        <authorList>
            <person name="Alioto T."/>
            <person name="Alioto T."/>
            <person name="Gomez Garrido J."/>
        </authorList>
    </citation>
    <scope>NUCLEOTIDE SEQUENCE</scope>
</reference>
<keyword evidence="3" id="KW-1185">Reference proteome</keyword>
<feature type="domain" description="Heterokaryon incompatibility" evidence="1">
    <location>
        <begin position="47"/>
        <end position="238"/>
    </location>
</feature>
<dbReference type="PANTHER" id="PTHR24148">
    <property type="entry name" value="ANKYRIN REPEAT DOMAIN-CONTAINING PROTEIN 39 HOMOLOG-RELATED"/>
    <property type="match status" value="1"/>
</dbReference>
<dbReference type="Pfam" id="PF06985">
    <property type="entry name" value="HET"/>
    <property type="match status" value="1"/>
</dbReference>
<protein>
    <recommendedName>
        <fullName evidence="1">Heterokaryon incompatibility domain-containing protein</fullName>
    </recommendedName>
</protein>
<name>A0AAI8YRL8_9PEZI</name>
<sequence length="670" mass="74705">MARAFNYGSLDSSKKYIRLLRACEGPTQTLTFNIETVSLEQDPLPDYYAISYFWGDANTKKVLRVDKNQLEVPENAERALRAVIAHGFSCPENENVPKSLQSWPALWIDAVCINQINSKERSVQVAFMRDIYAKAKETFVWLGDAASQESAAAVSSVCSLFKICKSSFDGESSSTGYSDDPFETALATCNWHANFDGESSSTGCTEDSFETAVATCDWRAISGIYNSTWWRRIWTVQEGLLARKATCIFGSHVILFHELTRLAYALSQRHYYHTPEHLRRLSDGLELATSRLRLETQIRSRGITMLDLVKQAENLSATNPRDMVYGMLGCFQAPQPGLEHRTSLKIDYESPVEEVYARATVKCIQDTASLEVLQLAALRPRKSESASFPSWSIPLPTSFPQEPHPRPIRSQIDTSDPHFYEADCILEVPSSTNWKTLRLSGFTYDRVESVILFEGIWPDLDSSEFRAKIEDIRHLVQRRTTAQRTLTPGSCFNTESSHNANVASDAIAGPSISDNTASNSSDSPCSNSTSITDVATAADKMSPEVAEAIASALAAAIYTCDGTAHTQLVSSLRQFIFLASNRRRIFVRKLMSYAFDYSKRMKRAFFITKQGRFGVALPATVEGDAVCVLDGGPVPFILRRHEDREHWALVSDAHLDGVEEFVSATAIRQE</sequence>
<dbReference type="InterPro" id="IPR010730">
    <property type="entry name" value="HET"/>
</dbReference>